<dbReference type="InterPro" id="IPR050109">
    <property type="entry name" value="HTH-type_TetR-like_transc_reg"/>
</dbReference>
<evidence type="ECO:0000256" key="2">
    <source>
        <dbReference type="ARBA" id="ARBA00023015"/>
    </source>
</evidence>
<gene>
    <name evidence="7" type="ORF">J2S03_003041</name>
</gene>
<reference evidence="7 8" key="1">
    <citation type="submission" date="2023-07" db="EMBL/GenBank/DDBJ databases">
        <title>Genomic Encyclopedia of Type Strains, Phase IV (KMG-IV): sequencing the most valuable type-strain genomes for metagenomic binning, comparative biology and taxonomic classification.</title>
        <authorList>
            <person name="Goeker M."/>
        </authorList>
    </citation>
    <scope>NUCLEOTIDE SEQUENCE [LARGE SCALE GENOMIC DNA]</scope>
    <source>
        <strain evidence="7 8">DSM 4006</strain>
    </source>
</reference>
<dbReference type="PANTHER" id="PTHR30055">
    <property type="entry name" value="HTH-TYPE TRANSCRIPTIONAL REGULATOR RUTR"/>
    <property type="match status" value="1"/>
</dbReference>
<feature type="DNA-binding region" description="H-T-H motif" evidence="5">
    <location>
        <begin position="29"/>
        <end position="48"/>
    </location>
</feature>
<keyword evidence="8" id="KW-1185">Reference proteome</keyword>
<dbReference type="SUPFAM" id="SSF46689">
    <property type="entry name" value="Homeodomain-like"/>
    <property type="match status" value="1"/>
</dbReference>
<evidence type="ECO:0000259" key="6">
    <source>
        <dbReference type="PROSITE" id="PS50977"/>
    </source>
</evidence>
<dbReference type="EMBL" id="JAUSTP010000033">
    <property type="protein sequence ID" value="MDQ0191172.1"/>
    <property type="molecule type" value="Genomic_DNA"/>
</dbReference>
<dbReference type="InterPro" id="IPR009057">
    <property type="entry name" value="Homeodomain-like_sf"/>
</dbReference>
<comment type="caution">
    <text evidence="7">The sequence shown here is derived from an EMBL/GenBank/DDBJ whole genome shotgun (WGS) entry which is preliminary data.</text>
</comment>
<dbReference type="InterPro" id="IPR001647">
    <property type="entry name" value="HTH_TetR"/>
</dbReference>
<protein>
    <submittedName>
        <fullName evidence="7">AcrR family transcriptional regulator</fullName>
    </submittedName>
</protein>
<dbReference type="Proteomes" id="UP001232973">
    <property type="component" value="Unassembled WGS sequence"/>
</dbReference>
<dbReference type="SUPFAM" id="SSF48498">
    <property type="entry name" value="Tetracyclin repressor-like, C-terminal domain"/>
    <property type="match status" value="1"/>
</dbReference>
<evidence type="ECO:0000256" key="3">
    <source>
        <dbReference type="ARBA" id="ARBA00023125"/>
    </source>
</evidence>
<evidence type="ECO:0000313" key="7">
    <source>
        <dbReference type="EMBL" id="MDQ0191172.1"/>
    </source>
</evidence>
<feature type="domain" description="HTH tetR-type" evidence="6">
    <location>
        <begin position="6"/>
        <end position="66"/>
    </location>
</feature>
<evidence type="ECO:0000256" key="4">
    <source>
        <dbReference type="ARBA" id="ARBA00023163"/>
    </source>
</evidence>
<organism evidence="7 8">
    <name type="scientific">Alicyclobacillus cycloheptanicus</name>
    <dbReference type="NCBI Taxonomy" id="1457"/>
    <lineage>
        <taxon>Bacteria</taxon>
        <taxon>Bacillati</taxon>
        <taxon>Bacillota</taxon>
        <taxon>Bacilli</taxon>
        <taxon>Bacillales</taxon>
        <taxon>Alicyclobacillaceae</taxon>
        <taxon>Alicyclobacillus</taxon>
    </lineage>
</organism>
<dbReference type="PROSITE" id="PS50977">
    <property type="entry name" value="HTH_TETR_2"/>
    <property type="match status" value="1"/>
</dbReference>
<dbReference type="PRINTS" id="PR00455">
    <property type="entry name" value="HTHTETR"/>
</dbReference>
<dbReference type="Gene3D" id="1.10.357.10">
    <property type="entry name" value="Tetracycline Repressor, domain 2"/>
    <property type="match status" value="1"/>
</dbReference>
<evidence type="ECO:0000313" key="8">
    <source>
        <dbReference type="Proteomes" id="UP001232973"/>
    </source>
</evidence>
<dbReference type="InterPro" id="IPR036271">
    <property type="entry name" value="Tet_transcr_reg_TetR-rel_C_sf"/>
</dbReference>
<dbReference type="RefSeq" id="WP_274456800.1">
    <property type="nucleotide sequence ID" value="NZ_CP067097.1"/>
</dbReference>
<evidence type="ECO:0000256" key="1">
    <source>
        <dbReference type="ARBA" id="ARBA00022491"/>
    </source>
</evidence>
<dbReference type="Pfam" id="PF13977">
    <property type="entry name" value="TetR_C_6"/>
    <property type="match status" value="1"/>
</dbReference>
<sequence length="196" mass="21930">MEHVKTNTAERILEATYQCMARKGSGSVSTRDIAQEAGVTLSLIHYHFPSKEALLVTAAAQIIQRHLHGFLLTLQPEQSVTERLKQVIAFVRSRFETEDSTWRKVYFDLLAMAAWSPRIADEVKKLQDQIVDLIVAGIPADNMSGNDLAGGARMFLAALNGLALQALHGTSREELDHAYTFLERAILSQFRPPRRD</sequence>
<evidence type="ECO:0000256" key="5">
    <source>
        <dbReference type="PROSITE-ProRule" id="PRU00335"/>
    </source>
</evidence>
<dbReference type="PANTHER" id="PTHR30055:SF234">
    <property type="entry name" value="HTH-TYPE TRANSCRIPTIONAL REGULATOR BETI"/>
    <property type="match status" value="1"/>
</dbReference>
<accession>A0ABT9XLI9</accession>
<keyword evidence="1" id="KW-0678">Repressor</keyword>
<name>A0ABT9XLI9_9BACL</name>
<dbReference type="Pfam" id="PF00440">
    <property type="entry name" value="TetR_N"/>
    <property type="match status" value="1"/>
</dbReference>
<dbReference type="InterPro" id="IPR039538">
    <property type="entry name" value="BetI_C"/>
</dbReference>
<proteinExistence type="predicted"/>
<keyword evidence="4" id="KW-0804">Transcription</keyword>
<keyword evidence="3 5" id="KW-0238">DNA-binding</keyword>
<keyword evidence="2" id="KW-0805">Transcription regulation</keyword>